<feature type="domain" description="DUF4440" evidence="1">
    <location>
        <begin position="37"/>
        <end position="151"/>
    </location>
</feature>
<dbReference type="Pfam" id="PF14534">
    <property type="entry name" value="DUF4440"/>
    <property type="match status" value="1"/>
</dbReference>
<evidence type="ECO:0000313" key="3">
    <source>
        <dbReference type="Proteomes" id="UP001285921"/>
    </source>
</evidence>
<dbReference type="EMBL" id="BTCL01000002">
    <property type="protein sequence ID" value="GMK43710.1"/>
    <property type="molecule type" value="Genomic_DNA"/>
</dbReference>
<comment type="caution">
    <text evidence="2">The sequence shown here is derived from an EMBL/GenBank/DDBJ whole genome shotgun (WGS) entry which is preliminary data.</text>
</comment>
<dbReference type="InterPro" id="IPR011944">
    <property type="entry name" value="Steroid_delta5-4_isomerase"/>
</dbReference>
<dbReference type="Gene3D" id="3.10.450.50">
    <property type="match status" value="1"/>
</dbReference>
<dbReference type="SUPFAM" id="SSF54427">
    <property type="entry name" value="NTF2-like"/>
    <property type="match status" value="1"/>
</dbReference>
<dbReference type="CDD" id="cd00531">
    <property type="entry name" value="NTF2_like"/>
    <property type="match status" value="1"/>
</dbReference>
<dbReference type="NCBIfam" id="TIGR02246">
    <property type="entry name" value="SgcJ/EcaC family oxidoreductase"/>
    <property type="match status" value="1"/>
</dbReference>
<proteinExistence type="predicted"/>
<organism evidence="2 3">
    <name type="scientific">Paenibacillus glycanilyticus</name>
    <dbReference type="NCBI Taxonomy" id="126569"/>
    <lineage>
        <taxon>Bacteria</taxon>
        <taxon>Bacillati</taxon>
        <taxon>Bacillota</taxon>
        <taxon>Bacilli</taxon>
        <taxon>Bacillales</taxon>
        <taxon>Paenibacillaceae</taxon>
        <taxon>Paenibacillus</taxon>
    </lineage>
</organism>
<sequence>MGDYLAAGLFYNQCKEKGLEGKDGCKMPGQQEDIQAIHNVFRALYRAWDQGDGKAYSEFFTPDADYVTFFGEHLKGRSEIDSAHQALWDGPLRGSKMIADLREMKLRFISPDMAIAHATGAVMMRWQKKAPASRDSINTNVLVRQNGEWKIAAFHNCRIKKFNWLTRMLFQPKSNTSAKA</sequence>
<evidence type="ECO:0000313" key="2">
    <source>
        <dbReference type="EMBL" id="GMK43710.1"/>
    </source>
</evidence>
<name>A0ABQ6NHU6_9BACL</name>
<keyword evidence="3" id="KW-1185">Reference proteome</keyword>
<dbReference type="InterPro" id="IPR032710">
    <property type="entry name" value="NTF2-like_dom_sf"/>
</dbReference>
<evidence type="ECO:0000259" key="1">
    <source>
        <dbReference type="Pfam" id="PF14534"/>
    </source>
</evidence>
<accession>A0ABQ6NHU6</accession>
<dbReference type="Proteomes" id="UP001285921">
    <property type="component" value="Unassembled WGS sequence"/>
</dbReference>
<dbReference type="InterPro" id="IPR027843">
    <property type="entry name" value="DUF4440"/>
</dbReference>
<reference evidence="2 3" key="1">
    <citation type="submission" date="2023-05" db="EMBL/GenBank/DDBJ databases">
        <title>Draft genome of Paenibacillus sp. CCS26.</title>
        <authorList>
            <person name="Akita H."/>
            <person name="Shinto Y."/>
            <person name="Kimura Z."/>
        </authorList>
    </citation>
    <scope>NUCLEOTIDE SEQUENCE [LARGE SCALE GENOMIC DNA]</scope>
    <source>
        <strain evidence="2 3">CCS26</strain>
    </source>
</reference>
<protein>
    <recommendedName>
        <fullName evidence="1">DUF4440 domain-containing protein</fullName>
    </recommendedName>
</protein>
<gene>
    <name evidence="2" type="ORF">PghCCS26_08370</name>
</gene>